<organism evidence="2 3">
    <name type="scientific">Rotaria magnacalcarata</name>
    <dbReference type="NCBI Taxonomy" id="392030"/>
    <lineage>
        <taxon>Eukaryota</taxon>
        <taxon>Metazoa</taxon>
        <taxon>Spiralia</taxon>
        <taxon>Gnathifera</taxon>
        <taxon>Rotifera</taxon>
        <taxon>Eurotatoria</taxon>
        <taxon>Bdelloidea</taxon>
        <taxon>Philodinida</taxon>
        <taxon>Philodinidae</taxon>
        <taxon>Rotaria</taxon>
    </lineage>
</organism>
<feature type="non-terminal residue" evidence="2">
    <location>
        <position position="28"/>
    </location>
</feature>
<reference evidence="2" key="1">
    <citation type="submission" date="2021-02" db="EMBL/GenBank/DDBJ databases">
        <authorList>
            <person name="Nowell W R."/>
        </authorList>
    </citation>
    <scope>NUCLEOTIDE SEQUENCE</scope>
</reference>
<evidence type="ECO:0000313" key="3">
    <source>
        <dbReference type="Proteomes" id="UP000681967"/>
    </source>
</evidence>
<dbReference type="AlphaFoldDB" id="A0A8S3CGL8"/>
<gene>
    <name evidence="2" type="ORF">BYL167_LOCUS52644</name>
</gene>
<protein>
    <submittedName>
        <fullName evidence="2">Uncharacterized protein</fullName>
    </submittedName>
</protein>
<sequence length="28" mass="3217">MKDDGDNGGEELIDEKESTDEEQNIENY</sequence>
<feature type="region of interest" description="Disordered" evidence="1">
    <location>
        <begin position="1"/>
        <end position="28"/>
    </location>
</feature>
<evidence type="ECO:0000256" key="1">
    <source>
        <dbReference type="SAM" id="MobiDB-lite"/>
    </source>
</evidence>
<dbReference type="Proteomes" id="UP000681967">
    <property type="component" value="Unassembled WGS sequence"/>
</dbReference>
<evidence type="ECO:0000313" key="2">
    <source>
        <dbReference type="EMBL" id="CAF4912504.1"/>
    </source>
</evidence>
<dbReference type="EMBL" id="CAJOBH010171459">
    <property type="protein sequence ID" value="CAF4912504.1"/>
    <property type="molecule type" value="Genomic_DNA"/>
</dbReference>
<proteinExistence type="predicted"/>
<comment type="caution">
    <text evidence="2">The sequence shown here is derived from an EMBL/GenBank/DDBJ whole genome shotgun (WGS) entry which is preliminary data.</text>
</comment>
<name>A0A8S3CGL8_9BILA</name>
<accession>A0A8S3CGL8</accession>